<organism evidence="2 3">
    <name type="scientific">Rotaria socialis</name>
    <dbReference type="NCBI Taxonomy" id="392032"/>
    <lineage>
        <taxon>Eukaryota</taxon>
        <taxon>Metazoa</taxon>
        <taxon>Spiralia</taxon>
        <taxon>Gnathifera</taxon>
        <taxon>Rotifera</taxon>
        <taxon>Eurotatoria</taxon>
        <taxon>Bdelloidea</taxon>
        <taxon>Philodinida</taxon>
        <taxon>Philodinidae</taxon>
        <taxon>Rotaria</taxon>
    </lineage>
</organism>
<protein>
    <submittedName>
        <fullName evidence="2">Uncharacterized protein</fullName>
    </submittedName>
</protein>
<comment type="caution">
    <text evidence="2">The sequence shown here is derived from an EMBL/GenBank/DDBJ whole genome shotgun (WGS) entry which is preliminary data.</text>
</comment>
<evidence type="ECO:0000313" key="2">
    <source>
        <dbReference type="EMBL" id="CAF5135242.1"/>
    </source>
</evidence>
<proteinExistence type="predicted"/>
<accession>A0A822FUE4</accession>
<evidence type="ECO:0000313" key="3">
    <source>
        <dbReference type="Proteomes" id="UP000663848"/>
    </source>
</evidence>
<feature type="region of interest" description="Disordered" evidence="1">
    <location>
        <begin position="1"/>
        <end position="20"/>
    </location>
</feature>
<gene>
    <name evidence="2" type="ORF">QYT958_LOCUS47199</name>
</gene>
<reference evidence="2" key="1">
    <citation type="submission" date="2021-02" db="EMBL/GenBank/DDBJ databases">
        <authorList>
            <person name="Nowell W R."/>
        </authorList>
    </citation>
    <scope>NUCLEOTIDE SEQUENCE</scope>
</reference>
<sequence>MNIQRDPSPPPTDSALASAR</sequence>
<dbReference type="AlphaFoldDB" id="A0A822FUE4"/>
<name>A0A822FUE4_9BILA</name>
<dbReference type="Proteomes" id="UP000663848">
    <property type="component" value="Unassembled WGS sequence"/>
</dbReference>
<evidence type="ECO:0000256" key="1">
    <source>
        <dbReference type="SAM" id="MobiDB-lite"/>
    </source>
</evidence>
<dbReference type="EMBL" id="CAJOBR010087572">
    <property type="protein sequence ID" value="CAF5135242.1"/>
    <property type="molecule type" value="Genomic_DNA"/>
</dbReference>
<feature type="non-terminal residue" evidence="2">
    <location>
        <position position="20"/>
    </location>
</feature>